<dbReference type="EMBL" id="QFZU02000032">
    <property type="protein sequence ID" value="RGA05506.1"/>
    <property type="molecule type" value="Genomic_DNA"/>
</dbReference>
<feature type="transmembrane region" description="Helical" evidence="2">
    <location>
        <begin position="72"/>
        <end position="91"/>
    </location>
</feature>
<evidence type="ECO:0000313" key="4">
    <source>
        <dbReference type="Proteomes" id="UP000262538"/>
    </source>
</evidence>
<evidence type="ECO:0000256" key="2">
    <source>
        <dbReference type="SAM" id="Phobius"/>
    </source>
</evidence>
<accession>A0ABX9LPN6</accession>
<evidence type="ECO:0008006" key="5">
    <source>
        <dbReference type="Google" id="ProtNLM"/>
    </source>
</evidence>
<proteinExistence type="predicted"/>
<sequence length="166" mass="18477">MGQSQASDEWGPVSQVSEPVPSPEVLDLYKLAVEMADRVSARRGASNSFFLSVQTAFVAVLGLAASAVTKSLWASVAVALAGITLSAAWWLQLKSYRDLNRAKYEVINKIEEQFSVKIFSDEWTALKRDPVRSWRARYAELGVSERRVPFVFMALHILLFLGRLLG</sequence>
<name>A0ABX9LPN6_9ACTN</name>
<feature type="transmembrane region" description="Helical" evidence="2">
    <location>
        <begin position="48"/>
        <end position="66"/>
    </location>
</feature>
<keyword evidence="4" id="KW-1185">Reference proteome</keyword>
<dbReference type="InterPro" id="IPR056918">
    <property type="entry name" value="8xMP"/>
</dbReference>
<organism evidence="3 4">
    <name type="scientific">Microbispora triticiradicis</name>
    <dbReference type="NCBI Taxonomy" id="2200763"/>
    <lineage>
        <taxon>Bacteria</taxon>
        <taxon>Bacillati</taxon>
        <taxon>Actinomycetota</taxon>
        <taxon>Actinomycetes</taxon>
        <taxon>Streptosporangiales</taxon>
        <taxon>Streptosporangiaceae</taxon>
        <taxon>Microbispora</taxon>
    </lineage>
</organism>
<keyword evidence="2" id="KW-0812">Transmembrane</keyword>
<comment type="caution">
    <text evidence="3">The sequence shown here is derived from an EMBL/GenBank/DDBJ whole genome shotgun (WGS) entry which is preliminary data.</text>
</comment>
<protein>
    <recommendedName>
        <fullName evidence="5">SLATT domain-containing protein</fullName>
    </recommendedName>
</protein>
<feature type="transmembrane region" description="Helical" evidence="2">
    <location>
        <begin position="147"/>
        <end position="165"/>
    </location>
</feature>
<gene>
    <name evidence="3" type="ORF">DI270_008235</name>
</gene>
<dbReference type="Proteomes" id="UP000262538">
    <property type="component" value="Unassembled WGS sequence"/>
</dbReference>
<keyword evidence="2" id="KW-0472">Membrane</keyword>
<feature type="region of interest" description="Disordered" evidence="1">
    <location>
        <begin position="1"/>
        <end position="20"/>
    </location>
</feature>
<reference evidence="3 4" key="1">
    <citation type="submission" date="2018-08" db="EMBL/GenBank/DDBJ databases">
        <title>Microbispora. triticiradicis sp. nov., a novel actinomycete isolated from the root of wheat (Triticum aestivum L.)).</title>
        <authorList>
            <person name="Han C."/>
        </authorList>
    </citation>
    <scope>NUCLEOTIDE SEQUENCE [LARGE SCALE GENOMIC DNA]</scope>
    <source>
        <strain evidence="3 4">NEAU-HRDPA2-9</strain>
    </source>
</reference>
<evidence type="ECO:0000313" key="3">
    <source>
        <dbReference type="EMBL" id="RGA05506.1"/>
    </source>
</evidence>
<keyword evidence="2" id="KW-1133">Transmembrane helix</keyword>
<evidence type="ECO:0000256" key="1">
    <source>
        <dbReference type="SAM" id="MobiDB-lite"/>
    </source>
</evidence>
<dbReference type="Pfam" id="PF24838">
    <property type="entry name" value="8xMP"/>
    <property type="match status" value="1"/>
</dbReference>